<keyword evidence="1" id="KW-1133">Transmembrane helix</keyword>
<evidence type="ECO:0000256" key="1">
    <source>
        <dbReference type="SAM" id="Phobius"/>
    </source>
</evidence>
<gene>
    <name evidence="2" type="ORF">H2O73_04140</name>
</gene>
<dbReference type="AlphaFoldDB" id="A0A7W2IT04"/>
<feature type="transmembrane region" description="Helical" evidence="1">
    <location>
        <begin position="7"/>
        <end position="26"/>
    </location>
</feature>
<dbReference type="EMBL" id="JACFYF010000001">
    <property type="protein sequence ID" value="MBA5761527.1"/>
    <property type="molecule type" value="Genomic_DNA"/>
</dbReference>
<keyword evidence="1" id="KW-0472">Membrane</keyword>
<sequence>MAKSTGARVLGSFFAGSIFSLAVSQIKTPAHWYYVTAIATSVIIVLLLAWLHDSKELKHDILNSLVNGASILPNDFAYQKMALSVEHADEVFLITRMRYDLDKGIPLGAASDAEKHHLDAYYDALSTLIYDDKKQFTRYIQIDEQDIEHNWPLVVASSDRFSNELAIVYGNGFRKNSHFYVAASRIDMSMLIVNRKEVYFNFFVLDDDGRYRSSFMFYAKDEKGRVQDDIQHSFQQLGANHCKTKHDFPCLRLRHEEYQLIQESHASIKLKRERKDIAVAPGK</sequence>
<name>A0A7W2IT04_9VIBR</name>
<reference evidence="2 3" key="1">
    <citation type="submission" date="2020-07" db="EMBL/GenBank/DDBJ databases">
        <title>Vibrio marinisediminis sp. nov., isolated from marine sediment.</title>
        <authorList>
            <person name="Ji X."/>
        </authorList>
    </citation>
    <scope>NUCLEOTIDE SEQUENCE [LARGE SCALE GENOMIC DNA]</scope>
    <source>
        <strain evidence="2 3">404</strain>
    </source>
</reference>
<dbReference type="RefSeq" id="WP_182106807.1">
    <property type="nucleotide sequence ID" value="NZ_JACFYF010000001.1"/>
</dbReference>
<protein>
    <submittedName>
        <fullName evidence="2">Uncharacterized protein</fullName>
    </submittedName>
</protein>
<feature type="transmembrane region" description="Helical" evidence="1">
    <location>
        <begin position="32"/>
        <end position="51"/>
    </location>
</feature>
<keyword evidence="3" id="KW-1185">Reference proteome</keyword>
<accession>A0A7W2IT04</accession>
<proteinExistence type="predicted"/>
<organism evidence="2 3">
    <name type="scientific">Vibrio marinisediminis</name>
    <dbReference type="NCBI Taxonomy" id="2758441"/>
    <lineage>
        <taxon>Bacteria</taxon>
        <taxon>Pseudomonadati</taxon>
        <taxon>Pseudomonadota</taxon>
        <taxon>Gammaproteobacteria</taxon>
        <taxon>Vibrionales</taxon>
        <taxon>Vibrionaceae</taxon>
        <taxon>Vibrio</taxon>
    </lineage>
</organism>
<comment type="caution">
    <text evidence="2">The sequence shown here is derived from an EMBL/GenBank/DDBJ whole genome shotgun (WGS) entry which is preliminary data.</text>
</comment>
<keyword evidence="1" id="KW-0812">Transmembrane</keyword>
<evidence type="ECO:0000313" key="3">
    <source>
        <dbReference type="Proteomes" id="UP000571701"/>
    </source>
</evidence>
<dbReference type="Proteomes" id="UP000571701">
    <property type="component" value="Unassembled WGS sequence"/>
</dbReference>
<evidence type="ECO:0000313" key="2">
    <source>
        <dbReference type="EMBL" id="MBA5761527.1"/>
    </source>
</evidence>